<dbReference type="EMBL" id="CM039436">
    <property type="protein sequence ID" value="KAI4314674.1"/>
    <property type="molecule type" value="Genomic_DNA"/>
</dbReference>
<comment type="caution">
    <text evidence="1">The sequence shown here is derived from an EMBL/GenBank/DDBJ whole genome shotgun (WGS) entry which is preliminary data.</text>
</comment>
<evidence type="ECO:0000313" key="2">
    <source>
        <dbReference type="Proteomes" id="UP000828941"/>
    </source>
</evidence>
<gene>
    <name evidence="1" type="ORF">L6164_027562</name>
</gene>
<protein>
    <submittedName>
        <fullName evidence="1">Uncharacterized protein</fullName>
    </submittedName>
</protein>
<accession>A0ACB9LUY8</accession>
<sequence>MENPQDNNGPQENQLTIAPPNGIPSPSRTGRGSSSGNSEFTWSGIQFSALKVNAGEDIAGKIMSFCQAGPRDVCILAGCGAVSHVTVQQPLASELETLEGLFWILSLSGLFVVPKRDDPTSRMGCITISLCGPDGRVVGGRIAGTVTAAMPVLIYAYFPDSCGDSQC</sequence>
<organism evidence="1 2">
    <name type="scientific">Bauhinia variegata</name>
    <name type="common">Purple orchid tree</name>
    <name type="synonym">Phanera variegata</name>
    <dbReference type="NCBI Taxonomy" id="167791"/>
    <lineage>
        <taxon>Eukaryota</taxon>
        <taxon>Viridiplantae</taxon>
        <taxon>Streptophyta</taxon>
        <taxon>Embryophyta</taxon>
        <taxon>Tracheophyta</taxon>
        <taxon>Spermatophyta</taxon>
        <taxon>Magnoliopsida</taxon>
        <taxon>eudicotyledons</taxon>
        <taxon>Gunneridae</taxon>
        <taxon>Pentapetalae</taxon>
        <taxon>rosids</taxon>
        <taxon>fabids</taxon>
        <taxon>Fabales</taxon>
        <taxon>Fabaceae</taxon>
        <taxon>Cercidoideae</taxon>
        <taxon>Cercideae</taxon>
        <taxon>Bauhiniinae</taxon>
        <taxon>Bauhinia</taxon>
    </lineage>
</organism>
<keyword evidence="2" id="KW-1185">Reference proteome</keyword>
<name>A0ACB9LUY8_BAUVA</name>
<proteinExistence type="predicted"/>
<dbReference type="Proteomes" id="UP000828941">
    <property type="component" value="Chromosome 11"/>
</dbReference>
<evidence type="ECO:0000313" key="1">
    <source>
        <dbReference type="EMBL" id="KAI4314674.1"/>
    </source>
</evidence>
<reference evidence="1 2" key="1">
    <citation type="journal article" date="2022" name="DNA Res.">
        <title>Chromosomal-level genome assembly of the orchid tree Bauhinia variegata (Leguminosae; Cercidoideae) supports the allotetraploid origin hypothesis of Bauhinia.</title>
        <authorList>
            <person name="Zhong Y."/>
            <person name="Chen Y."/>
            <person name="Zheng D."/>
            <person name="Pang J."/>
            <person name="Liu Y."/>
            <person name="Luo S."/>
            <person name="Meng S."/>
            <person name="Qian L."/>
            <person name="Wei D."/>
            <person name="Dai S."/>
            <person name="Zhou R."/>
        </authorList>
    </citation>
    <scope>NUCLEOTIDE SEQUENCE [LARGE SCALE GENOMIC DNA]</scope>
    <source>
        <strain evidence="1">BV-YZ2020</strain>
    </source>
</reference>